<dbReference type="Pfam" id="PF01408">
    <property type="entry name" value="GFO_IDH_MocA"/>
    <property type="match status" value="1"/>
</dbReference>
<feature type="domain" description="Gfo/Idh/MocA-like oxidoreductase N-terminal" evidence="3">
    <location>
        <begin position="2"/>
        <end position="122"/>
    </location>
</feature>
<dbReference type="Proteomes" id="UP000886743">
    <property type="component" value="Unassembled WGS sequence"/>
</dbReference>
<comment type="caution">
    <text evidence="4">The sequence shown here is derived from an EMBL/GenBank/DDBJ whole genome shotgun (WGS) entry which is preliminary data.</text>
</comment>
<keyword evidence="2" id="KW-0560">Oxidoreductase</keyword>
<dbReference type="EMBL" id="DVOF01000012">
    <property type="protein sequence ID" value="HIV02039.1"/>
    <property type="molecule type" value="Genomic_DNA"/>
</dbReference>
<reference evidence="4" key="1">
    <citation type="submission" date="2020-10" db="EMBL/GenBank/DDBJ databases">
        <authorList>
            <person name="Gilroy R."/>
        </authorList>
    </citation>
    <scope>NUCLEOTIDE SEQUENCE</scope>
    <source>
        <strain evidence="4">4920</strain>
    </source>
</reference>
<name>A0A9D1NF80_9FIRM</name>
<dbReference type="SUPFAM" id="SSF51735">
    <property type="entry name" value="NAD(P)-binding Rossmann-fold domains"/>
    <property type="match status" value="1"/>
</dbReference>
<dbReference type="InterPro" id="IPR000683">
    <property type="entry name" value="Gfo/Idh/MocA-like_OxRdtase_N"/>
</dbReference>
<evidence type="ECO:0000256" key="1">
    <source>
        <dbReference type="ARBA" id="ARBA00010928"/>
    </source>
</evidence>
<dbReference type="GO" id="GO:0016491">
    <property type="term" value="F:oxidoreductase activity"/>
    <property type="evidence" value="ECO:0007669"/>
    <property type="project" value="UniProtKB-KW"/>
</dbReference>
<proteinExistence type="inferred from homology"/>
<evidence type="ECO:0000313" key="4">
    <source>
        <dbReference type="EMBL" id="HIV02039.1"/>
    </source>
</evidence>
<dbReference type="InterPro" id="IPR036291">
    <property type="entry name" value="NAD(P)-bd_dom_sf"/>
</dbReference>
<comment type="similarity">
    <text evidence="1">Belongs to the Gfo/Idh/MocA family.</text>
</comment>
<reference evidence="4" key="2">
    <citation type="journal article" date="2021" name="PeerJ">
        <title>Extensive microbial diversity within the chicken gut microbiome revealed by metagenomics and culture.</title>
        <authorList>
            <person name="Gilroy R."/>
            <person name="Ravi A."/>
            <person name="Getino M."/>
            <person name="Pursley I."/>
            <person name="Horton D.L."/>
            <person name="Alikhan N.F."/>
            <person name="Baker D."/>
            <person name="Gharbi K."/>
            <person name="Hall N."/>
            <person name="Watson M."/>
            <person name="Adriaenssens E.M."/>
            <person name="Foster-Nyarko E."/>
            <person name="Jarju S."/>
            <person name="Secka A."/>
            <person name="Antonio M."/>
            <person name="Oren A."/>
            <person name="Chaudhuri R.R."/>
            <person name="La Ragione R."/>
            <person name="Hildebrand F."/>
            <person name="Pallen M.J."/>
        </authorList>
    </citation>
    <scope>NUCLEOTIDE SEQUENCE</scope>
    <source>
        <strain evidence="4">4920</strain>
    </source>
</reference>
<dbReference type="AlphaFoldDB" id="A0A9D1NF80"/>
<evidence type="ECO:0000256" key="2">
    <source>
        <dbReference type="ARBA" id="ARBA00023002"/>
    </source>
</evidence>
<dbReference type="GO" id="GO:0000166">
    <property type="term" value="F:nucleotide binding"/>
    <property type="evidence" value="ECO:0007669"/>
    <property type="project" value="InterPro"/>
</dbReference>
<organism evidence="4 5">
    <name type="scientific">Candidatus Aphodoplasma excrementigallinarum</name>
    <dbReference type="NCBI Taxonomy" id="2840673"/>
    <lineage>
        <taxon>Bacteria</taxon>
        <taxon>Bacillati</taxon>
        <taxon>Bacillota</taxon>
        <taxon>Clostridia</taxon>
        <taxon>Eubacteriales</taxon>
        <taxon>Candidatus Aphodoplasma</taxon>
    </lineage>
</organism>
<protein>
    <submittedName>
        <fullName evidence="4">Gfo/Idh/MocA family oxidoreductase</fullName>
    </submittedName>
</protein>
<sequence>MLKIGFIGAQSFHAKEFASFVNQSGVIDAQVTHIWGEPGQEERVQQISRECGIQTICKDFTDMIGETDAAMLLTRNGADHVSQAKPFLDAHIPIWIDKPIALDSADAEKLCSLVQESGLPLMGGSTLKHSSDMQMLKSLIAGFERIDYFSFSYCSSVDAPTGGVSFYGIHLAEIICYLFGDAIEKIVANQFGKTVTVLLQYSGGMVANLIMTDGGYDNTYSIIGGGKYAAGHIACQDCYAKELQYMYDVIAGRAEPLSPAQFIAPVKLMEDIVQAL</sequence>
<dbReference type="InterPro" id="IPR051317">
    <property type="entry name" value="Gfo/Idh/MocA_oxidoreduct"/>
</dbReference>
<evidence type="ECO:0000259" key="3">
    <source>
        <dbReference type="Pfam" id="PF01408"/>
    </source>
</evidence>
<gene>
    <name evidence="4" type="ORF">IAC74_00585</name>
</gene>
<accession>A0A9D1NF80</accession>
<evidence type="ECO:0000313" key="5">
    <source>
        <dbReference type="Proteomes" id="UP000886743"/>
    </source>
</evidence>
<dbReference type="Gene3D" id="3.40.50.720">
    <property type="entry name" value="NAD(P)-binding Rossmann-like Domain"/>
    <property type="match status" value="1"/>
</dbReference>
<dbReference type="PANTHER" id="PTHR43708">
    <property type="entry name" value="CONSERVED EXPRESSED OXIDOREDUCTASE (EUROFUNG)"/>
    <property type="match status" value="1"/>
</dbReference>
<dbReference type="PANTHER" id="PTHR43708:SF5">
    <property type="entry name" value="CONSERVED EXPRESSED OXIDOREDUCTASE (EUROFUNG)-RELATED"/>
    <property type="match status" value="1"/>
</dbReference>